<evidence type="ECO:0000313" key="2">
    <source>
        <dbReference type="EMBL" id="SFF47182.1"/>
    </source>
</evidence>
<reference evidence="2 3" key="1">
    <citation type="submission" date="2016-10" db="EMBL/GenBank/DDBJ databases">
        <authorList>
            <person name="de Groot N.N."/>
        </authorList>
    </citation>
    <scope>NUCLEOTIDE SEQUENCE [LARGE SCALE GENOMIC DNA]</scope>
    <source>
        <strain>GEY</strain>
        <strain evidence="3">DSM 9560</strain>
    </source>
</reference>
<proteinExistence type="predicted"/>
<name>A0A1I2IXG5_9BACT</name>
<dbReference type="RefSeq" id="WP_143090980.1">
    <property type="nucleotide sequence ID" value="NZ_FONY01000038.1"/>
</dbReference>
<feature type="domain" description="Transposase DDE" evidence="1">
    <location>
        <begin position="50"/>
        <end position="102"/>
    </location>
</feature>
<dbReference type="OrthoDB" id="1270539at2"/>
<feature type="non-terminal residue" evidence="2">
    <location>
        <position position="1"/>
    </location>
</feature>
<dbReference type="Pfam" id="PF13586">
    <property type="entry name" value="DDE_Tnp_1_2"/>
    <property type="match status" value="1"/>
</dbReference>
<accession>A0A1I2IXG5</accession>
<dbReference type="PANTHER" id="PTHR30007:SF0">
    <property type="entry name" value="TRANSPOSASE"/>
    <property type="match status" value="1"/>
</dbReference>
<dbReference type="AlphaFoldDB" id="A0A1I2IXG5"/>
<organism evidence="2 3">
    <name type="scientific">Thermoflexibacter ruber</name>
    <dbReference type="NCBI Taxonomy" id="1003"/>
    <lineage>
        <taxon>Bacteria</taxon>
        <taxon>Pseudomonadati</taxon>
        <taxon>Bacteroidota</taxon>
        <taxon>Cytophagia</taxon>
        <taxon>Cytophagales</taxon>
        <taxon>Thermoflexibacteraceae</taxon>
        <taxon>Thermoflexibacter</taxon>
    </lineage>
</organism>
<dbReference type="PANTHER" id="PTHR30007">
    <property type="entry name" value="PHP DOMAIN PROTEIN"/>
    <property type="match status" value="1"/>
</dbReference>
<protein>
    <submittedName>
        <fullName evidence="2">Transposase DDE domain-containing protein</fullName>
    </submittedName>
</protein>
<evidence type="ECO:0000259" key="1">
    <source>
        <dbReference type="Pfam" id="PF13586"/>
    </source>
</evidence>
<dbReference type="EMBL" id="FONY01000038">
    <property type="protein sequence ID" value="SFF47182.1"/>
    <property type="molecule type" value="Genomic_DNA"/>
</dbReference>
<dbReference type="InterPro" id="IPR025668">
    <property type="entry name" value="Tnp_DDE_dom"/>
</dbReference>
<keyword evidence="3" id="KW-1185">Reference proteome</keyword>
<dbReference type="Proteomes" id="UP000199513">
    <property type="component" value="Unassembled WGS sequence"/>
</dbReference>
<evidence type="ECO:0000313" key="3">
    <source>
        <dbReference type="Proteomes" id="UP000199513"/>
    </source>
</evidence>
<sequence length="109" mass="12539">ADVSDNQAGIAAIEQLSGKVPRLQKIAADSGYKDSFITHVQEVYGWEVEIGQKPESQKGFVPEKNRWQVERAFSFLNFRRRLFREIEKTIESAEAMIQIAFISFIINYL</sequence>
<gene>
    <name evidence="2" type="ORF">SAMN04488541_103846</name>
</gene>